<proteinExistence type="predicted"/>
<dbReference type="EMBL" id="CP054139">
    <property type="protein sequence ID" value="QKJ29004.1"/>
    <property type="molecule type" value="Genomic_DNA"/>
</dbReference>
<dbReference type="PROSITE" id="PS51257">
    <property type="entry name" value="PROKAR_LIPOPROTEIN"/>
    <property type="match status" value="1"/>
</dbReference>
<name>A0A7D4Q8P3_9SPHI</name>
<evidence type="ECO:0000313" key="1">
    <source>
        <dbReference type="EMBL" id="QKJ29004.1"/>
    </source>
</evidence>
<sequence length="236" mass="26961">MNMLKKNKHTIKAFALAILIISLLGCKGNNRPKTTENPASATIKVSANQTTDTTKHKQEIQKLIRNVLVWAEDGKRVPDLLPFVINRQDSIVTGFDLSKLQGIDDSLKNTGFFSNEFINNYNQIIQTLARKMENKEIKPFSTGEIPPFGFHTDADPWCDCQDVPYDDENAFSIAANLVDVHIIELNKERGKMYWTWGSLPKNVSPDWRSFTYKFNVIKKDGKWKISYLEGFDVKKS</sequence>
<dbReference type="RefSeq" id="WP_173413702.1">
    <property type="nucleotide sequence ID" value="NZ_CP054139.1"/>
</dbReference>
<reference evidence="1 2" key="1">
    <citation type="submission" date="2020-05" db="EMBL/GenBank/DDBJ databases">
        <title>Mucilaginibacter mali sp. nov.</title>
        <authorList>
            <person name="Kim H.S."/>
            <person name="Lee K.C."/>
            <person name="Suh M.K."/>
            <person name="Kim J.-S."/>
            <person name="Han K.-I."/>
            <person name="Eom M.K."/>
            <person name="Shin Y.K."/>
            <person name="Lee J.-S."/>
        </authorList>
    </citation>
    <scope>NUCLEOTIDE SEQUENCE [LARGE SCALE GENOMIC DNA]</scope>
    <source>
        <strain evidence="1 2">G2-14</strain>
    </source>
</reference>
<organism evidence="1 2">
    <name type="scientific">Mucilaginibacter mali</name>
    <dbReference type="NCBI Taxonomy" id="2740462"/>
    <lineage>
        <taxon>Bacteria</taxon>
        <taxon>Pseudomonadati</taxon>
        <taxon>Bacteroidota</taxon>
        <taxon>Sphingobacteriia</taxon>
        <taxon>Sphingobacteriales</taxon>
        <taxon>Sphingobacteriaceae</taxon>
        <taxon>Mucilaginibacter</taxon>
    </lineage>
</organism>
<dbReference type="AlphaFoldDB" id="A0A7D4Q8P3"/>
<protein>
    <submittedName>
        <fullName evidence="1">Uncharacterized protein</fullName>
    </submittedName>
</protein>
<gene>
    <name evidence="1" type="ORF">HQ865_04285</name>
</gene>
<accession>A0A7D4Q8P3</accession>
<dbReference type="Proteomes" id="UP000505355">
    <property type="component" value="Chromosome"/>
</dbReference>
<keyword evidence="2" id="KW-1185">Reference proteome</keyword>
<dbReference type="KEGG" id="mmab:HQ865_04285"/>
<evidence type="ECO:0000313" key="2">
    <source>
        <dbReference type="Proteomes" id="UP000505355"/>
    </source>
</evidence>